<feature type="region of interest" description="Disordered" evidence="1">
    <location>
        <begin position="218"/>
        <end position="237"/>
    </location>
</feature>
<sequence precursor="true">MRRTIPAALLAMACSASAMADETKPAVEGPPAAEVSPAPATAAKEDKPAAPEAPAADAKPAADTKTAAVEKKPTPSAGDEVGRVFPLDNEAWLKDPFLVLDLEMEAVVEDLGDGKAKPPAETTQPRIVSRFDAVIELLEKKTSGSGGGGKPNRPAEQSNLTKGPGGMGELKTPKKTGKGYDDLTPKEREKILQSKTEGFPPGFEDVLADYYRRLAKADGAAAEPPVEAPPAVKPQSK</sequence>
<organism evidence="3 4">
    <name type="scientific">Caulifigura coniformis</name>
    <dbReference type="NCBI Taxonomy" id="2527983"/>
    <lineage>
        <taxon>Bacteria</taxon>
        <taxon>Pseudomonadati</taxon>
        <taxon>Planctomycetota</taxon>
        <taxon>Planctomycetia</taxon>
        <taxon>Planctomycetales</taxon>
        <taxon>Planctomycetaceae</taxon>
        <taxon>Caulifigura</taxon>
    </lineage>
</organism>
<name>A0A517SMK1_9PLAN</name>
<protein>
    <submittedName>
        <fullName evidence="3">Uncharacterized protein</fullName>
    </submittedName>
</protein>
<feature type="signal peptide" evidence="2">
    <location>
        <begin position="1"/>
        <end position="20"/>
    </location>
</feature>
<dbReference type="Proteomes" id="UP000315700">
    <property type="component" value="Chromosome"/>
</dbReference>
<evidence type="ECO:0000313" key="3">
    <source>
        <dbReference type="EMBL" id="QDT57352.1"/>
    </source>
</evidence>
<feature type="compositionally biased region" description="Pro residues" evidence="1">
    <location>
        <begin position="226"/>
        <end position="237"/>
    </location>
</feature>
<feature type="compositionally biased region" description="Low complexity" evidence="1">
    <location>
        <begin position="50"/>
        <end position="67"/>
    </location>
</feature>
<dbReference type="EMBL" id="CP036271">
    <property type="protein sequence ID" value="QDT57352.1"/>
    <property type="molecule type" value="Genomic_DNA"/>
</dbReference>
<feature type="compositionally biased region" description="Low complexity" evidence="1">
    <location>
        <begin position="18"/>
        <end position="42"/>
    </location>
</feature>
<gene>
    <name evidence="3" type="ORF">Pan44_54200</name>
</gene>
<evidence type="ECO:0000256" key="2">
    <source>
        <dbReference type="SAM" id="SignalP"/>
    </source>
</evidence>
<evidence type="ECO:0000256" key="1">
    <source>
        <dbReference type="SAM" id="MobiDB-lite"/>
    </source>
</evidence>
<dbReference type="KEGG" id="ccos:Pan44_54200"/>
<dbReference type="InParanoid" id="A0A517SMK1"/>
<evidence type="ECO:0000313" key="4">
    <source>
        <dbReference type="Proteomes" id="UP000315700"/>
    </source>
</evidence>
<accession>A0A517SMK1</accession>
<keyword evidence="4" id="KW-1185">Reference proteome</keyword>
<proteinExistence type="predicted"/>
<feature type="region of interest" description="Disordered" evidence="1">
    <location>
        <begin position="138"/>
        <end position="188"/>
    </location>
</feature>
<keyword evidence="2" id="KW-0732">Signal</keyword>
<dbReference type="AlphaFoldDB" id="A0A517SMK1"/>
<feature type="region of interest" description="Disordered" evidence="1">
    <location>
        <begin position="18"/>
        <end position="86"/>
    </location>
</feature>
<feature type="chain" id="PRO_5022078118" evidence="2">
    <location>
        <begin position="21"/>
        <end position="237"/>
    </location>
</feature>
<reference evidence="3 4" key="1">
    <citation type="submission" date="2019-02" db="EMBL/GenBank/DDBJ databases">
        <title>Deep-cultivation of Planctomycetes and their phenomic and genomic characterization uncovers novel biology.</title>
        <authorList>
            <person name="Wiegand S."/>
            <person name="Jogler M."/>
            <person name="Boedeker C."/>
            <person name="Pinto D."/>
            <person name="Vollmers J."/>
            <person name="Rivas-Marin E."/>
            <person name="Kohn T."/>
            <person name="Peeters S.H."/>
            <person name="Heuer A."/>
            <person name="Rast P."/>
            <person name="Oberbeckmann S."/>
            <person name="Bunk B."/>
            <person name="Jeske O."/>
            <person name="Meyerdierks A."/>
            <person name="Storesund J.E."/>
            <person name="Kallscheuer N."/>
            <person name="Luecker S."/>
            <person name="Lage O.M."/>
            <person name="Pohl T."/>
            <person name="Merkel B.J."/>
            <person name="Hornburger P."/>
            <person name="Mueller R.-W."/>
            <person name="Bruemmer F."/>
            <person name="Labrenz M."/>
            <person name="Spormann A.M."/>
            <person name="Op den Camp H."/>
            <person name="Overmann J."/>
            <person name="Amann R."/>
            <person name="Jetten M.S.M."/>
            <person name="Mascher T."/>
            <person name="Medema M.H."/>
            <person name="Devos D.P."/>
            <person name="Kaster A.-K."/>
            <person name="Ovreas L."/>
            <person name="Rohde M."/>
            <person name="Galperin M.Y."/>
            <person name="Jogler C."/>
        </authorList>
    </citation>
    <scope>NUCLEOTIDE SEQUENCE [LARGE SCALE GENOMIC DNA]</scope>
    <source>
        <strain evidence="3 4">Pan44</strain>
    </source>
</reference>
<dbReference type="RefSeq" id="WP_197453680.1">
    <property type="nucleotide sequence ID" value="NZ_CP036271.1"/>
</dbReference>
<feature type="compositionally biased region" description="Basic and acidic residues" evidence="1">
    <location>
        <begin position="178"/>
        <end position="188"/>
    </location>
</feature>